<evidence type="ECO:0000256" key="1">
    <source>
        <dbReference type="ARBA" id="ARBA00022730"/>
    </source>
</evidence>
<gene>
    <name evidence="7" type="ORF">CB5_LOCUS18932</name>
</gene>
<feature type="compositionally biased region" description="Basic and acidic residues" evidence="6">
    <location>
        <begin position="25"/>
        <end position="36"/>
    </location>
</feature>
<sequence length="464" mass="51503">MVEKTSGSFLTLKGVPCGRSLGEVGRVEPHDGDGLNHPRPGSRTARHRNAREAGHRKFGFRNHSGRAPLAIGTLREAEHRKFGTTPAARRSTLATGTPARPSAAHHRKFGTTPPRVAATGTPRVAAHHSQPGFEFCFSAAARRRHLAHLSAVASHPLFLTPLARRSTRTAVSRAWGNNLPSLRAHGQFRSPLLSLGAMILSTLRHGQGALMRGLQGRPCLLLHRITALGCRDYSKDNSFESADDFERRLFGDGDKSSNTDPFFRKLDKLEKAHSRSNMDSKANEGGNSQFMSGFGESFDSLQDGMDEKLEKAAQTFAFTDEIQNDDYAFRPDVTFFPGTTYTTRDLDLTKPAVQKTYRPPGFETTTEEVLRKADFRNVRFLSNFLTEAGIIIKRSQTRISAKAQRKVAREIKTARAFGLMPFTTMGTKPFVFGRNMKDDEEDYEFDDSYEENMDGADTEACDEA</sequence>
<keyword evidence="3" id="KW-0689">Ribosomal protein</keyword>
<dbReference type="Pfam" id="PF01084">
    <property type="entry name" value="Ribosomal_S18"/>
    <property type="match status" value="1"/>
</dbReference>
<evidence type="ECO:0000256" key="5">
    <source>
        <dbReference type="ARBA" id="ARBA00035266"/>
    </source>
</evidence>
<evidence type="ECO:0000313" key="7">
    <source>
        <dbReference type="EMBL" id="CAD1835721.1"/>
    </source>
</evidence>
<reference evidence="7" key="1">
    <citation type="submission" date="2020-07" db="EMBL/GenBank/DDBJ databases">
        <authorList>
            <person name="Lin J."/>
        </authorList>
    </citation>
    <scope>NUCLEOTIDE SEQUENCE</scope>
</reference>
<dbReference type="GO" id="GO:0005763">
    <property type="term" value="C:mitochondrial small ribosomal subunit"/>
    <property type="evidence" value="ECO:0007669"/>
    <property type="project" value="TreeGrafter"/>
</dbReference>
<dbReference type="PANTHER" id="PTHR13479">
    <property type="entry name" value="30S RIBOSOMAL PROTEIN S18"/>
    <property type="match status" value="1"/>
</dbReference>
<feature type="region of interest" description="Disordered" evidence="6">
    <location>
        <begin position="443"/>
        <end position="464"/>
    </location>
</feature>
<keyword evidence="4" id="KW-0687">Ribonucleoprotein</keyword>
<evidence type="ECO:0000256" key="4">
    <source>
        <dbReference type="ARBA" id="ARBA00023274"/>
    </source>
</evidence>
<dbReference type="GO" id="GO:0006412">
    <property type="term" value="P:translation"/>
    <property type="evidence" value="ECO:0007669"/>
    <property type="project" value="InterPro"/>
</dbReference>
<organism evidence="7">
    <name type="scientific">Ananas comosus var. bracteatus</name>
    <name type="common">red pineapple</name>
    <dbReference type="NCBI Taxonomy" id="296719"/>
    <lineage>
        <taxon>Eukaryota</taxon>
        <taxon>Viridiplantae</taxon>
        <taxon>Streptophyta</taxon>
        <taxon>Embryophyta</taxon>
        <taxon>Tracheophyta</taxon>
        <taxon>Spermatophyta</taxon>
        <taxon>Magnoliopsida</taxon>
        <taxon>Liliopsida</taxon>
        <taxon>Poales</taxon>
        <taxon>Bromeliaceae</taxon>
        <taxon>Bromelioideae</taxon>
        <taxon>Ananas</taxon>
    </lineage>
</organism>
<dbReference type="GO" id="GO:0070181">
    <property type="term" value="F:small ribosomal subunit rRNA binding"/>
    <property type="evidence" value="ECO:0007669"/>
    <property type="project" value="TreeGrafter"/>
</dbReference>
<dbReference type="AlphaFoldDB" id="A0A6V7PY72"/>
<evidence type="ECO:0000256" key="6">
    <source>
        <dbReference type="SAM" id="MobiDB-lite"/>
    </source>
</evidence>
<proteinExistence type="predicted"/>
<dbReference type="SUPFAM" id="SSF46911">
    <property type="entry name" value="Ribosomal protein S18"/>
    <property type="match status" value="1"/>
</dbReference>
<accession>A0A6V7PY72</accession>
<dbReference type="FunFam" id="4.10.640.10:FF:000009">
    <property type="entry name" value="Ribosomal protein S18"/>
    <property type="match status" value="1"/>
</dbReference>
<evidence type="ECO:0000256" key="3">
    <source>
        <dbReference type="ARBA" id="ARBA00022980"/>
    </source>
</evidence>
<keyword evidence="1" id="KW-0699">rRNA-binding</keyword>
<dbReference type="InterPro" id="IPR036870">
    <property type="entry name" value="Ribosomal_bS18_sf"/>
</dbReference>
<dbReference type="PRINTS" id="PR00974">
    <property type="entry name" value="RIBOSOMALS18"/>
</dbReference>
<dbReference type="Gene3D" id="4.10.640.10">
    <property type="entry name" value="Ribosomal protein S18"/>
    <property type="match status" value="1"/>
</dbReference>
<dbReference type="InterPro" id="IPR001648">
    <property type="entry name" value="Ribosomal_bS18"/>
</dbReference>
<keyword evidence="2" id="KW-0694">RNA-binding</keyword>
<dbReference type="PANTHER" id="PTHR13479:SF65">
    <property type="entry name" value="F10K1.8 PROTEIN"/>
    <property type="match status" value="1"/>
</dbReference>
<dbReference type="EMBL" id="LR862153">
    <property type="protein sequence ID" value="CAD1835721.1"/>
    <property type="molecule type" value="Genomic_DNA"/>
</dbReference>
<evidence type="ECO:0000256" key="2">
    <source>
        <dbReference type="ARBA" id="ARBA00022884"/>
    </source>
</evidence>
<dbReference type="GO" id="GO:0003735">
    <property type="term" value="F:structural constituent of ribosome"/>
    <property type="evidence" value="ECO:0007669"/>
    <property type="project" value="InterPro"/>
</dbReference>
<feature type="region of interest" description="Disordered" evidence="6">
    <location>
        <begin position="19"/>
        <end position="116"/>
    </location>
</feature>
<protein>
    <recommendedName>
        <fullName evidence="5">Small ribosomal subunit protein bS18c</fullName>
    </recommendedName>
</protein>
<name>A0A6V7PY72_ANACO</name>